<proteinExistence type="predicted"/>
<reference evidence="2 3" key="2">
    <citation type="journal article" date="2010" name="Nucleic Acids Res.">
        <title>BeetleBase in 2010: revisions to provide comprehensive genomic information for Tribolium castaneum.</title>
        <authorList>
            <person name="Kim H.S."/>
            <person name="Murphy T."/>
            <person name="Xia J."/>
            <person name="Caragea D."/>
            <person name="Park Y."/>
            <person name="Beeman R.W."/>
            <person name="Lorenzen M.D."/>
            <person name="Butcher S."/>
            <person name="Manak J.R."/>
            <person name="Brown S.J."/>
        </authorList>
    </citation>
    <scope>GENOME REANNOTATION</scope>
    <source>
        <strain evidence="2 3">Georgia GA2</strain>
    </source>
</reference>
<dbReference type="EMBL" id="KQ971307">
    <property type="protein sequence ID" value="KYB29610.1"/>
    <property type="molecule type" value="Genomic_DNA"/>
</dbReference>
<evidence type="ECO:0000313" key="2">
    <source>
        <dbReference type="EMBL" id="KYB29610.1"/>
    </source>
</evidence>
<accession>A0A139WNN4</accession>
<reference evidence="2 3" key="1">
    <citation type="journal article" date="2008" name="Nature">
        <title>The genome of the model beetle and pest Tribolium castaneum.</title>
        <authorList>
            <consortium name="Tribolium Genome Sequencing Consortium"/>
            <person name="Richards S."/>
            <person name="Gibbs R.A."/>
            <person name="Weinstock G.M."/>
            <person name="Brown S.J."/>
            <person name="Denell R."/>
            <person name="Beeman R.W."/>
            <person name="Gibbs R."/>
            <person name="Beeman R.W."/>
            <person name="Brown S.J."/>
            <person name="Bucher G."/>
            <person name="Friedrich M."/>
            <person name="Grimmelikhuijzen C.J."/>
            <person name="Klingler M."/>
            <person name="Lorenzen M."/>
            <person name="Richards S."/>
            <person name="Roth S."/>
            <person name="Schroder R."/>
            <person name="Tautz D."/>
            <person name="Zdobnov E.M."/>
            <person name="Muzny D."/>
            <person name="Gibbs R.A."/>
            <person name="Weinstock G.M."/>
            <person name="Attaway T."/>
            <person name="Bell S."/>
            <person name="Buhay C.J."/>
            <person name="Chandrabose M.N."/>
            <person name="Chavez D."/>
            <person name="Clerk-Blankenburg K.P."/>
            <person name="Cree A."/>
            <person name="Dao M."/>
            <person name="Davis C."/>
            <person name="Chacko J."/>
            <person name="Dinh H."/>
            <person name="Dugan-Rocha S."/>
            <person name="Fowler G."/>
            <person name="Garner T.T."/>
            <person name="Garnes J."/>
            <person name="Gnirke A."/>
            <person name="Hawes A."/>
            <person name="Hernandez J."/>
            <person name="Hines S."/>
            <person name="Holder M."/>
            <person name="Hume J."/>
            <person name="Jhangiani S.N."/>
            <person name="Joshi V."/>
            <person name="Khan Z.M."/>
            <person name="Jackson L."/>
            <person name="Kovar C."/>
            <person name="Kowis A."/>
            <person name="Lee S."/>
            <person name="Lewis L.R."/>
            <person name="Margolis J."/>
            <person name="Morgan M."/>
            <person name="Nazareth L.V."/>
            <person name="Nguyen N."/>
            <person name="Okwuonu G."/>
            <person name="Parker D."/>
            <person name="Richards S."/>
            <person name="Ruiz S.J."/>
            <person name="Santibanez J."/>
            <person name="Savard J."/>
            <person name="Scherer S.E."/>
            <person name="Schneider B."/>
            <person name="Sodergren E."/>
            <person name="Tautz D."/>
            <person name="Vattahil S."/>
            <person name="Villasana D."/>
            <person name="White C.S."/>
            <person name="Wright R."/>
            <person name="Park Y."/>
            <person name="Beeman R.W."/>
            <person name="Lord J."/>
            <person name="Oppert B."/>
            <person name="Lorenzen M."/>
            <person name="Brown S."/>
            <person name="Wang L."/>
            <person name="Savard J."/>
            <person name="Tautz D."/>
            <person name="Richards S."/>
            <person name="Weinstock G."/>
            <person name="Gibbs R.A."/>
            <person name="Liu Y."/>
            <person name="Worley K."/>
            <person name="Weinstock G."/>
            <person name="Elsik C.G."/>
            <person name="Reese J.T."/>
            <person name="Elhaik E."/>
            <person name="Landan G."/>
            <person name="Graur D."/>
            <person name="Arensburger P."/>
            <person name="Atkinson P."/>
            <person name="Beeman R.W."/>
            <person name="Beidler J."/>
            <person name="Brown S.J."/>
            <person name="Demuth J.P."/>
            <person name="Drury D.W."/>
            <person name="Du Y.Z."/>
            <person name="Fujiwara H."/>
            <person name="Lorenzen M."/>
            <person name="Maselli V."/>
            <person name="Osanai M."/>
            <person name="Park Y."/>
            <person name="Robertson H.M."/>
            <person name="Tu Z."/>
            <person name="Wang J.J."/>
            <person name="Wang S."/>
            <person name="Richards S."/>
            <person name="Song H."/>
            <person name="Zhang L."/>
            <person name="Sodergren E."/>
            <person name="Werner D."/>
            <person name="Stanke M."/>
            <person name="Morgenstern B."/>
            <person name="Solovyev V."/>
            <person name="Kosarev P."/>
            <person name="Brown G."/>
            <person name="Chen H.C."/>
            <person name="Ermolaeva O."/>
            <person name="Hlavina W."/>
            <person name="Kapustin Y."/>
            <person name="Kiryutin B."/>
            <person name="Kitts P."/>
            <person name="Maglott D."/>
            <person name="Pruitt K."/>
            <person name="Sapojnikov V."/>
            <person name="Souvorov A."/>
            <person name="Mackey A.J."/>
            <person name="Waterhouse R.M."/>
            <person name="Wyder S."/>
            <person name="Zdobnov E.M."/>
            <person name="Zdobnov E.M."/>
            <person name="Wyder S."/>
            <person name="Kriventseva E.V."/>
            <person name="Kadowaki T."/>
            <person name="Bork P."/>
            <person name="Aranda M."/>
            <person name="Bao R."/>
            <person name="Beermann A."/>
            <person name="Berns N."/>
            <person name="Bolognesi R."/>
            <person name="Bonneton F."/>
            <person name="Bopp D."/>
            <person name="Brown S.J."/>
            <person name="Bucher G."/>
            <person name="Butts T."/>
            <person name="Chaumot A."/>
            <person name="Denell R.E."/>
            <person name="Ferrier D.E."/>
            <person name="Friedrich M."/>
            <person name="Gordon C.M."/>
            <person name="Jindra M."/>
            <person name="Klingler M."/>
            <person name="Lan Q."/>
            <person name="Lattorff H.M."/>
            <person name="Laudet V."/>
            <person name="von Levetsow C."/>
            <person name="Liu Z."/>
            <person name="Lutz R."/>
            <person name="Lynch J.A."/>
            <person name="da Fonseca R.N."/>
            <person name="Posnien N."/>
            <person name="Reuter R."/>
            <person name="Roth S."/>
            <person name="Savard J."/>
            <person name="Schinko J.B."/>
            <person name="Schmitt C."/>
            <person name="Schoppmeier M."/>
            <person name="Schroder R."/>
            <person name="Shippy T.D."/>
            <person name="Simonnet F."/>
            <person name="Marques-Souza H."/>
            <person name="Tautz D."/>
            <person name="Tomoyasu Y."/>
            <person name="Trauner J."/>
            <person name="Van der Zee M."/>
            <person name="Vervoort M."/>
            <person name="Wittkopp N."/>
            <person name="Wimmer E.A."/>
            <person name="Yang X."/>
            <person name="Jones A.K."/>
            <person name="Sattelle D.B."/>
            <person name="Ebert P.R."/>
            <person name="Nelson D."/>
            <person name="Scott J.G."/>
            <person name="Beeman R.W."/>
            <person name="Muthukrishnan S."/>
            <person name="Kramer K.J."/>
            <person name="Arakane Y."/>
            <person name="Beeman R.W."/>
            <person name="Zhu Q."/>
            <person name="Hogenkamp D."/>
            <person name="Dixit R."/>
            <person name="Oppert B."/>
            <person name="Jiang H."/>
            <person name="Zou Z."/>
            <person name="Marshall J."/>
            <person name="Elpidina E."/>
            <person name="Vinokurov K."/>
            <person name="Oppert C."/>
            <person name="Zou Z."/>
            <person name="Evans J."/>
            <person name="Lu Z."/>
            <person name="Zhao P."/>
            <person name="Sumathipala N."/>
            <person name="Altincicek B."/>
            <person name="Vilcinskas A."/>
            <person name="Williams M."/>
            <person name="Hultmark D."/>
            <person name="Hetru C."/>
            <person name="Jiang H."/>
            <person name="Grimmelikhuijzen C.J."/>
            <person name="Hauser F."/>
            <person name="Cazzamali G."/>
            <person name="Williamson M."/>
            <person name="Park Y."/>
            <person name="Li B."/>
            <person name="Tanaka Y."/>
            <person name="Predel R."/>
            <person name="Neupert S."/>
            <person name="Schachtner J."/>
            <person name="Verleyen P."/>
            <person name="Raible F."/>
            <person name="Bork P."/>
            <person name="Friedrich M."/>
            <person name="Walden K.K."/>
            <person name="Robertson H.M."/>
            <person name="Angeli S."/>
            <person name="Foret S."/>
            <person name="Bucher G."/>
            <person name="Schuetz S."/>
            <person name="Maleszka R."/>
            <person name="Wimmer E.A."/>
            <person name="Beeman R.W."/>
            <person name="Lorenzen M."/>
            <person name="Tomoyasu Y."/>
            <person name="Miller S.C."/>
            <person name="Grossmann D."/>
            <person name="Bucher G."/>
        </authorList>
    </citation>
    <scope>NUCLEOTIDE SEQUENCE [LARGE SCALE GENOMIC DNA]</scope>
    <source>
        <strain evidence="2 3">Georgia GA2</strain>
    </source>
</reference>
<dbReference type="AlphaFoldDB" id="A0A139WNN4"/>
<organism evidence="2 3">
    <name type="scientific">Tribolium castaneum</name>
    <name type="common">Red flour beetle</name>
    <dbReference type="NCBI Taxonomy" id="7070"/>
    <lineage>
        <taxon>Eukaryota</taxon>
        <taxon>Metazoa</taxon>
        <taxon>Ecdysozoa</taxon>
        <taxon>Arthropoda</taxon>
        <taxon>Hexapoda</taxon>
        <taxon>Insecta</taxon>
        <taxon>Pterygota</taxon>
        <taxon>Neoptera</taxon>
        <taxon>Endopterygota</taxon>
        <taxon>Coleoptera</taxon>
        <taxon>Polyphaga</taxon>
        <taxon>Cucujiformia</taxon>
        <taxon>Tenebrionidae</taxon>
        <taxon>Tenebrionidae incertae sedis</taxon>
        <taxon>Tribolium</taxon>
    </lineage>
</organism>
<evidence type="ECO:0000256" key="1">
    <source>
        <dbReference type="SAM" id="Phobius"/>
    </source>
</evidence>
<dbReference type="Proteomes" id="UP000007266">
    <property type="component" value="Linkage group 1"/>
</dbReference>
<name>A0A139WNN4_TRICA</name>
<gene>
    <name evidence="2" type="primary">AUGUSTUS-3.0.2_31493</name>
    <name evidence="2" type="ORF">TcasGA2_TC031493</name>
</gene>
<feature type="transmembrane region" description="Helical" evidence="1">
    <location>
        <begin position="12"/>
        <end position="28"/>
    </location>
</feature>
<keyword evidence="3" id="KW-1185">Reference proteome</keyword>
<evidence type="ECO:0000313" key="3">
    <source>
        <dbReference type="Proteomes" id="UP000007266"/>
    </source>
</evidence>
<keyword evidence="1" id="KW-1133">Transmembrane helix</keyword>
<keyword evidence="1" id="KW-0472">Membrane</keyword>
<protein>
    <submittedName>
        <fullName evidence="2">Uncharacterized protein</fullName>
    </submittedName>
</protein>
<keyword evidence="1" id="KW-0812">Transmembrane</keyword>
<dbReference type="InParanoid" id="A0A139WNN4"/>
<sequence length="42" mass="4719">MKTLTPSPRTSSGLLVLTSWILILLELCTERSKNVYKECGVH</sequence>